<dbReference type="InterPro" id="IPR039739">
    <property type="entry name" value="MAG2/RNF10"/>
</dbReference>
<feature type="compositionally biased region" description="Basic and acidic residues" evidence="3">
    <location>
        <begin position="516"/>
        <end position="528"/>
    </location>
</feature>
<dbReference type="SUPFAM" id="SSF57850">
    <property type="entry name" value="RING/U-box"/>
    <property type="match status" value="1"/>
</dbReference>
<dbReference type="InParanoid" id="A5E3T8"/>
<dbReference type="GeneID" id="5231724"/>
<evidence type="ECO:0000256" key="2">
    <source>
        <dbReference type="ARBA" id="ARBA00022490"/>
    </source>
</evidence>
<evidence type="ECO:0008006" key="6">
    <source>
        <dbReference type="Google" id="ProtNLM"/>
    </source>
</evidence>
<feature type="compositionally biased region" description="Low complexity" evidence="3">
    <location>
        <begin position="40"/>
        <end position="60"/>
    </location>
</feature>
<dbReference type="FunCoup" id="A5E3T8">
    <property type="interactions" value="572"/>
</dbReference>
<dbReference type="eggNOG" id="KOG2164">
    <property type="taxonomic scope" value="Eukaryota"/>
</dbReference>
<dbReference type="PANTHER" id="PTHR12983">
    <property type="entry name" value="RING FINGER 10 FAMILY MEMBER"/>
    <property type="match status" value="1"/>
</dbReference>
<evidence type="ECO:0000313" key="5">
    <source>
        <dbReference type="Proteomes" id="UP000001996"/>
    </source>
</evidence>
<organism evidence="4 5">
    <name type="scientific">Lodderomyces elongisporus (strain ATCC 11503 / CBS 2605 / JCM 1781 / NBRC 1676 / NRRL YB-4239)</name>
    <name type="common">Yeast</name>
    <name type="synonym">Saccharomyces elongisporus</name>
    <dbReference type="NCBI Taxonomy" id="379508"/>
    <lineage>
        <taxon>Eukaryota</taxon>
        <taxon>Fungi</taxon>
        <taxon>Dikarya</taxon>
        <taxon>Ascomycota</taxon>
        <taxon>Saccharomycotina</taxon>
        <taxon>Pichiomycetes</taxon>
        <taxon>Debaryomycetaceae</taxon>
        <taxon>Candida/Lodderomyces clade</taxon>
        <taxon>Lodderomyces</taxon>
    </lineage>
</organism>
<feature type="compositionally biased region" description="Basic and acidic residues" evidence="3">
    <location>
        <begin position="93"/>
        <end position="102"/>
    </location>
</feature>
<evidence type="ECO:0000256" key="1">
    <source>
        <dbReference type="ARBA" id="ARBA00004496"/>
    </source>
</evidence>
<dbReference type="Gene3D" id="3.30.40.10">
    <property type="entry name" value="Zinc/RING finger domain, C3HC4 (zinc finger)"/>
    <property type="match status" value="1"/>
</dbReference>
<dbReference type="Proteomes" id="UP000001996">
    <property type="component" value="Unassembled WGS sequence"/>
</dbReference>
<feature type="compositionally biased region" description="Basic residues" evidence="3">
    <location>
        <begin position="103"/>
        <end position="113"/>
    </location>
</feature>
<dbReference type="OrthoDB" id="302966at2759"/>
<reference evidence="4 5" key="1">
    <citation type="journal article" date="2009" name="Nature">
        <title>Evolution of pathogenicity and sexual reproduction in eight Candida genomes.</title>
        <authorList>
            <person name="Butler G."/>
            <person name="Rasmussen M.D."/>
            <person name="Lin M.F."/>
            <person name="Santos M.A."/>
            <person name="Sakthikumar S."/>
            <person name="Munro C.A."/>
            <person name="Rheinbay E."/>
            <person name="Grabherr M."/>
            <person name="Forche A."/>
            <person name="Reedy J.L."/>
            <person name="Agrafioti I."/>
            <person name="Arnaud M.B."/>
            <person name="Bates S."/>
            <person name="Brown A.J."/>
            <person name="Brunke S."/>
            <person name="Costanzo M.C."/>
            <person name="Fitzpatrick D.A."/>
            <person name="de Groot P.W."/>
            <person name="Harris D."/>
            <person name="Hoyer L.L."/>
            <person name="Hube B."/>
            <person name="Klis F.M."/>
            <person name="Kodira C."/>
            <person name="Lennard N."/>
            <person name="Logue M.E."/>
            <person name="Martin R."/>
            <person name="Neiman A.M."/>
            <person name="Nikolaou E."/>
            <person name="Quail M.A."/>
            <person name="Quinn J."/>
            <person name="Santos M.C."/>
            <person name="Schmitzberger F.F."/>
            <person name="Sherlock G."/>
            <person name="Shah P."/>
            <person name="Silverstein K.A."/>
            <person name="Skrzypek M.S."/>
            <person name="Soll D."/>
            <person name="Staggs R."/>
            <person name="Stansfield I."/>
            <person name="Stumpf M.P."/>
            <person name="Sudbery P.E."/>
            <person name="Srikantha T."/>
            <person name="Zeng Q."/>
            <person name="Berman J."/>
            <person name="Berriman M."/>
            <person name="Heitman J."/>
            <person name="Gow N.A."/>
            <person name="Lorenz M.C."/>
            <person name="Birren B.W."/>
            <person name="Kellis M."/>
            <person name="Cuomo C.A."/>
        </authorList>
    </citation>
    <scope>NUCLEOTIDE SEQUENCE [LARGE SCALE GENOMIC DNA]</scope>
    <source>
        <strain evidence="5">ATCC 11503 / BCRC 21390 / CBS 2605 / JCM 1781 / NBRC 1676 / NRRL YB-4239</strain>
    </source>
</reference>
<keyword evidence="2" id="KW-0963">Cytoplasm</keyword>
<dbReference type="AlphaFoldDB" id="A5E3T8"/>
<dbReference type="InterPro" id="IPR013083">
    <property type="entry name" value="Znf_RING/FYVE/PHD"/>
</dbReference>
<dbReference type="OMA" id="QFDEQDF"/>
<feature type="region of interest" description="Disordered" evidence="3">
    <location>
        <begin position="498"/>
        <end position="528"/>
    </location>
</feature>
<dbReference type="GO" id="GO:0005737">
    <property type="term" value="C:cytoplasm"/>
    <property type="evidence" value="ECO:0007669"/>
    <property type="project" value="UniProtKB-SubCell"/>
</dbReference>
<dbReference type="GO" id="GO:0045944">
    <property type="term" value="P:positive regulation of transcription by RNA polymerase II"/>
    <property type="evidence" value="ECO:0007669"/>
    <property type="project" value="TreeGrafter"/>
</dbReference>
<dbReference type="VEuPathDB" id="FungiDB:LELG_04276"/>
<accession>A5E3T8</accession>
<feature type="region of interest" description="Disordered" evidence="3">
    <location>
        <begin position="34"/>
        <end position="121"/>
    </location>
</feature>
<dbReference type="KEGG" id="lel:PVL30_004000"/>
<comment type="subcellular location">
    <subcellularLocation>
        <location evidence="1">Cytoplasm</location>
    </subcellularLocation>
</comment>
<keyword evidence="5" id="KW-1185">Reference proteome</keyword>
<gene>
    <name evidence="4" type="ORF">LELG_04276</name>
</gene>
<name>A5E3T8_LODEL</name>
<evidence type="ECO:0000313" key="4">
    <source>
        <dbReference type="EMBL" id="EDK46096.1"/>
    </source>
</evidence>
<sequence>MTGFHSNATSNATSDANANTIATANVVRLEQPRQLAQSWNSNSSSNKNNKSNSKNTSKSKSNQDHTNRPPSNGKKNRKNQVSISHLMNFQSYRDTEEYQQSKHRERTKRRPSKNKQDGRRVELTGMRFLSVNFKFVVHERYTPQLLHSDPNLPIDLEKVIAVIAPLSTCPICISSDIIAPRMICAGGHVLCLLCCLRLMANDGHCPICFEYVRNLRPVIISDECFERPRVGEDVILKLMERQNQLATPVLESATASDFPDARDILTAPYFRFYKGDQQYLLDFFEMERMLVLAVDDEDKEMVPKGVQHIDQLLSQWTAPFNIDDQIMPLENDSAVAAKKFFYYTTGCNYFLSPFDFKVLKHSSGNQYELLPTSIVAKIEDIKVEVLDSDTIQHHKYLGHLPIGSQVSFIQCNWEGIIDSESWSLFGNDLQKRSKASKKKQLREEMNRKRALDNEEVKLKRFFMHGDDLSDLEYNDYDTGSYRRRRFIDTFDSLSLSNQTSPTDADIDGDAGTNGIEVDHGVAESDKGGKYETTVWGTRIKVHSDDDDGTDDLEKDGEELQEMILKAKEKRLKKSKKLVLMST</sequence>
<evidence type="ECO:0000256" key="3">
    <source>
        <dbReference type="SAM" id="MobiDB-lite"/>
    </source>
</evidence>
<protein>
    <recommendedName>
        <fullName evidence="6">RING-type domain-containing protein</fullName>
    </recommendedName>
</protein>
<dbReference type="GO" id="GO:0000976">
    <property type="term" value="F:transcription cis-regulatory region binding"/>
    <property type="evidence" value="ECO:0007669"/>
    <property type="project" value="TreeGrafter"/>
</dbReference>
<dbReference type="PANTHER" id="PTHR12983:SF9">
    <property type="entry name" value="E3 UBIQUITIN-PROTEIN LIGASE RNF10"/>
    <property type="match status" value="1"/>
</dbReference>
<proteinExistence type="predicted"/>
<dbReference type="EMBL" id="CH981529">
    <property type="protein sequence ID" value="EDK46096.1"/>
    <property type="molecule type" value="Genomic_DNA"/>
</dbReference>
<dbReference type="HOGENOM" id="CLU_011811_0_0_1"/>
<feature type="compositionally biased region" description="Polar residues" evidence="3">
    <location>
        <begin position="79"/>
        <end position="92"/>
    </location>
</feature>